<accession>A0ABS6Y099</accession>
<dbReference type="RefSeq" id="WP_219318834.1">
    <property type="nucleotide sequence ID" value="NZ_JAHWYN010000022.1"/>
</dbReference>
<evidence type="ECO:0000313" key="1">
    <source>
        <dbReference type="EMBL" id="MBW4362348.1"/>
    </source>
</evidence>
<dbReference type="EMBL" id="JAHWYN010000022">
    <property type="protein sequence ID" value="MBW4362348.1"/>
    <property type="molecule type" value="Genomic_DNA"/>
</dbReference>
<keyword evidence="2" id="KW-1185">Reference proteome</keyword>
<reference evidence="1 2" key="1">
    <citation type="submission" date="2021-07" db="EMBL/GenBank/DDBJ databases">
        <title>Flavobacterium sp. nov. isolated from sediment on the Taihu Lake.</title>
        <authorList>
            <person name="Qu J.-H."/>
        </authorList>
    </citation>
    <scope>NUCLEOTIDE SEQUENCE [LARGE SCALE GENOMIC DNA]</scope>
    <source>
        <strain evidence="1 2">NAS39</strain>
    </source>
</reference>
<dbReference type="GO" id="GO:0004519">
    <property type="term" value="F:endonuclease activity"/>
    <property type="evidence" value="ECO:0007669"/>
    <property type="project" value="UniProtKB-KW"/>
</dbReference>
<dbReference type="Proteomes" id="UP000812031">
    <property type="component" value="Unassembled WGS sequence"/>
</dbReference>
<gene>
    <name evidence="1" type="ORF">KZH69_17810</name>
</gene>
<comment type="caution">
    <text evidence="1">The sequence shown here is derived from an EMBL/GenBank/DDBJ whole genome shotgun (WGS) entry which is preliminary data.</text>
</comment>
<protein>
    <submittedName>
        <fullName evidence="1">DNA/RNA non-specific endonuclease</fullName>
    </submittedName>
</protein>
<sequence length="236" mass="27413">MIEEIKKDRSAFLLEKKGITRKRLKTVKFSNDVKFEDGKIICRGFDCGSYNESTRVIYLSQNEITDHKGLNLITKHPSLPTKAIIIVYNRGNIHEFHTDNVGRIIYQIDKINENLNRINNRDADEQTKAKLFNDEDGYVCTPRKLKDQGGHACPASAGGLKEMINIFPQAYSINNGKKWKGQEIKMIRKYKKQISFEVKTWREYKEGSRRPIKIHRSFDGIKESFDNVNVFPEEVQ</sequence>
<keyword evidence="1" id="KW-0540">Nuclease</keyword>
<organism evidence="1 2">
    <name type="scientific">Flavobacterium taihuense</name>
    <dbReference type="NCBI Taxonomy" id="2857508"/>
    <lineage>
        <taxon>Bacteria</taxon>
        <taxon>Pseudomonadati</taxon>
        <taxon>Bacteroidota</taxon>
        <taxon>Flavobacteriia</taxon>
        <taxon>Flavobacteriales</taxon>
        <taxon>Flavobacteriaceae</taxon>
        <taxon>Flavobacterium</taxon>
    </lineage>
</organism>
<evidence type="ECO:0000313" key="2">
    <source>
        <dbReference type="Proteomes" id="UP000812031"/>
    </source>
</evidence>
<name>A0ABS6Y099_9FLAO</name>
<proteinExistence type="predicted"/>
<keyword evidence="1" id="KW-0255">Endonuclease</keyword>
<keyword evidence="1" id="KW-0378">Hydrolase</keyword>